<dbReference type="PROSITE" id="PS50912">
    <property type="entry name" value="EAR"/>
    <property type="match status" value="2"/>
</dbReference>
<evidence type="ECO:0000256" key="13">
    <source>
        <dbReference type="ARBA" id="ARBA00023136"/>
    </source>
</evidence>
<feature type="domain" description="Calx-beta" evidence="23">
    <location>
        <begin position="4295"/>
        <end position="4397"/>
    </location>
</feature>
<keyword evidence="16" id="KW-0807">Transducer</keyword>
<feature type="region of interest" description="Disordered" evidence="21">
    <location>
        <begin position="1644"/>
        <end position="1664"/>
    </location>
</feature>
<dbReference type="GO" id="GO:0007605">
    <property type="term" value="P:sensory perception of sound"/>
    <property type="evidence" value="ECO:0007669"/>
    <property type="project" value="TreeGrafter"/>
</dbReference>
<dbReference type="PANTHER" id="PTHR46682">
    <property type="entry name" value="ADHESION G-PROTEIN COUPLED RECEPTOR V1"/>
    <property type="match status" value="1"/>
</dbReference>
<feature type="domain" description="Calx-beta" evidence="23">
    <location>
        <begin position="2079"/>
        <end position="2178"/>
    </location>
</feature>
<feature type="domain" description="Calx-beta" evidence="23">
    <location>
        <begin position="1538"/>
        <end position="1641"/>
    </location>
</feature>
<dbReference type="GeneTree" id="ENSGT00940000154880"/>
<sequence>MLPAFLLAGLILALSIPGTTSESATLRFLGQTDFVVNESSAAVVRLVIERVGDPVNVTALVLLEGVDTGDFEAINAAAFLLSSESSKTIFIAVKDDDLPEADETFTFNLMLQSSSNGVTVGTPKKATITILSNDNAFGIIAFNSTEEIIVDEPRGGNRYVPLTLIREKGTYGTVTVNFEIADGPNPASEDLSPDSGNITIPVGQAVVHFTVLIRDDQVPEDDEVFSVRLTGVAGGALLKPNASSVRLRILRNDSPLRFSHTVMAVPEAAAVIALNVTRGRLTEDGPLIGSVDTEVSVDYMVVSGEGLGSATPAVDFFDLQPVRRVTFPPFVYKASLLFNISDDNVPELAESFHLVLLEDTIRGDAVLVSPNSVQVTIEPNDKPHGVLSISSSALVQPISINEDLTQRYDGIVIVRIGGSYGEVSANWSISRNSSDRSPVSDDLRPEVGQVRFAAGDKTAIIPINIVADDQPEEAEAFVFKLLPSTVTGNAEVDEPMEMVFYIQDSDDVYGLFRFDPAKEQNIQSQPEGRFLSLNFLRSGGTLGNVSMAFSALYIPAGPIDPARARDHVLNVSGTINVVFARQRMVHIILPIRNDAFLQNGAHFLIQLNTLELIDISPSIPSNSPRFGGSLNLTLTVTPDIANGEIGFTSNTTVVVYEPEDSNTSTVSLPLRRDGTDGRAEVFWSLKPTGANRGDVTANDLKPFGGSVIFVSGQSDASINFTILADNIPEVNETLLLTLDRSNVENQILKAGFTSREIIIMENDDPGGVFEFSPLSRGPWVINEGEAVELHVVRAQGQLLKQLIRYAVMPSGNNEFYGATGILEFKPGEREVVVALVARPDGVPELDETFSVVLSSHSTPPSRLGNHREVNITVRKNDDPYGVIEFSQSGLTVAINESKGDEMHQALYPVMRNRGHFGKVSVLWVLEPALSGDVHPVRGSITFEEGEYLKNLTLFSVPDEIPEEMENFTITLLNATGGARLGNIVSSNLWINKNDDPIYFSEPVAVRLQEGGVANFTVVRAGRADFVATVMYRVEYNDASPDDLFLLSNDTVLVYAVGEWTKNISVAVKDDDIPETDEPFYIVLYNATGDAVVYGAATATVVIEANDDANGIFSLEPVEKPVEEGKTNHFYVLRARGRFGNITVFWQLFANDSLTPLEENQEFTNTSGSVTFTTGEKTKPIVLEAISDKLPEFNEFYILRLVNISGDALNASVFIPFNDDPFGVFAIAEDNMDQEVAEDVLSEDDMADVTSFTILRKQGTFGDVRVSWEIVSGHFPQGLPRMDDLLLVASFPDEVELRPHARRHHSATDTWFFSGLPGAYGTVSPDDGPAAISNFTFSAWLLPRLDTDGFIASKGTNGSLYYGVKVHTNESHVTVMLYYTVIGSNSTQVARASAENFSADTWLHVIITVDDGIIEFFLDGRPIPGGLKSIKGEGISDGPASMFIGSDLEGKQRYTGLLQDVRLYHTKLNRSHIHELHTQPPKADLRTISGYLRYQQDERQKSFVVEARDDTEEEGEEVFYLQLVAVRGGARLPLPRPTAILRVLKSDNANGLFGFTGSCIPDTTAEGSTISCVIERMRGLLDHVYVNYTVTQLDSDTPANQDFLNATGAVLFTPGEPSQVLNLLVLDDNLPELAESFRVVLVSAESGDGKPGSTPTSGASIDPNSSVNTITVTASDHPYGLLQFQPTPPGEGLISPALEPAHITVNEEDGEISLLVARAQGILGRIMVGYRTTPFTASSPEDYEDSEGMLDFLPGERLKFINVTIIDNPVPELEKIFRVELYNADGGVDHFLHSEGSGSGESDYQLLLPSYRHHASLGVASRIAVTIAASDDAHGVFQFSPESLSVNGTEPEDGHSSVLLKVDRSFGDLSNVTVYWEADSSSEGELLSRFGNITFGVGQTSQNIIVTVVEDEMPELDKSFTVSLVKVSHGRLGVRTSANLTVLASDDPYGVFVFANASKSVRLPEADSTVSLAIQRQRGLMGQVRVTYGTLNEKDPEPYRTPGVGRATEGRDFIPLLDSVVFLANQSEANITLRVLDDEDPERDESVFVKLISAHLIRGEQGRLVSNSPSLGARSNIVAQVIVEASDDAFGILQLSASAVSVAEHYVGPIINVTRVGGIFADVSVKFRAVPLTARVSEDYSVASTDVVLLEGESSKSVPIYVINDVIPELEETFLIELINQTTGGALLGEVTRAIITILPSDDPFGAFVTIEEPDTDSTVVTLPIVRNAGTIGTVTVKWQATVNGKLAVGDIRPTSGEVTFAPGDTMKTLSVEILADNVPEITETIKVELIDASNGGNLGADTSVNIIVPANDNPYGTVYFEHSTYRVQEPLEGVYRANITVRRRDGHFGRLEIMYSTSEIDIVAMAQDKGQNLSMYYNVPKPGVPAAALLKTFNLTGQRDLLAACAAACLRERACQAFSLSSSGTPSCTWVPSGADQLTSQSQVMTYVKNMTAAAVLFSSQAVAGSDYTPVTAQRAFMDDGSVVANLTVLILTDSFPEMDESFSIQILKVELINLTVPQKNLPSVGQPDKAVVTIGVNGDAFGVFLIYSLSPNTTNQGLYLEVREEPMVVPLVIERRGGNLGTVTVEWSFVGGEASPDADFTGTGGTLVFDGSLKKTVEIVIRDDAVPEDNESLMIGLVNTAGGSRILPSSDTVTIVILANDNVAGIVGFHSGSRSVVAREGEKLSLLVLRTAPGLGNVTVDWTIQGPLVHRTFTQTSGTLFFTKVNSVVVTGHAALDAQSSEAVITVDTSDKPYGLLTIAPTSLRVTTEEREQIIKIYINREFGASGAVNITYEVIRGSVQNLSQVEGALAEPGQDFISSTSYVILQEGQTFVAIPVTILEDDIPELQEFFLVNITSAVLITTLATVPQLDTQGLVAEVSIAANDGIRGVIEWTNTVFEVNETIGSLTLVAYRNKGTHGNVSLSFFAQNLEAQKELDYNTSETVIHFVDGERYKFVEVQITDDAFPESAERFQLILSKPSPGLQLGTNTTATVTILASDDGHGVISFNTTKHFLLREPTSLSGLSESVANLYVVRNPEEGTFGTVSVQFTITDANGTQAEGDLIPTHGFVVLEDGVRFKMLEISVMLDAEPEGNETFRVTLSSPTGGARLGDQLQTFITVLENLAPSGLFRIGPSLNSTEIVAEEGGRAVFLTVSRSNGLESAVSVEWEIQSGTAVASGGYVPVIGVYQTFEDSPTSAWCSLPEGPSLLAVRLDMRPTVGSSHTLATLYRWQGVFMPVEDPGRCVGFAINGSTYIGITHSGLPFSPEQVLGVEALDVKHFSTEGRDYLIASKPFMTEITFISLMLQIFIWTGGSFTLHQTLDFKQDILSATTLTRADTPYLLVCIDRQNASCFLLRWTSGRFQNPQPLPLSGRASQVEKINRRTEEILLLVAVEGDLSWVGMKCVNGASFILNLNSGISIFEDSSEQASPQLHQSIPHPGLTSIHSFTDPSGIAYALLAGRNGSTLYSWRPDVKLFTIILRAPPAISFSSLMVPYFNITKILLASSEDNSSTVYEFTLVSNQSDFIPSFGELHFAPGDSELEIAVNIIDDDIPEVQEQFLVRLKNPKGGAEIGFGGQVKVIVPTNDDAYGVIGFAQNSLSMELEELEQDNQISLSVERRRGSFGRLTVHWAANGSLADIYPTSGVVTFSEGQTVAIISLAVRADGVPELQEYVTITLRDVTTVGLQDLRQAAVIDQRRAQAQLTILPNGSPYGVIGWHLDSQFTLTQEPQRVPTNVTLSIVREQGSSGEVAIYYTTRPALYNTPSNQATAGQDYVSRDDTIIMINGATVALDDIPELAESFLVNITKVELVSESVGAGQPSVKRPGMEVAEITIPENDDPRGILQFNVSEDIAGSVILAYEIPPPDNVLLLSVLRLAGTVGRLLVYWEAQPVTADLNDFNPLSGNITFQDGQVKATIAITIIDDEQVEPLETFTVNLLRVIGGARLGKVTSATVNVPSNDSPLGRFGFQKREVAVSEPEFVDDPSAVATLTVLRSMAGVGAVTLVWQLEVRAAGDLSPLNGTLVFNETESMKSFVIRALADTVVEGEERFIVQLFPADSGVWPSSLSGSSRSILIGEPQGNYNGSARVSLVRGPGVFGEVQVYWNITPAAVSEFEAIFGTVTMRDGQSTATITIKVLDDELPETRREYQLTLTSATAGLDISPTAGRARIIMAASDNPYGLFSFTQNQINTTEKEGMVNVSIIRSFGNEGSVLVTYESSSSTALSGLDFARASGQLLLTPGQKLQQVALHILDDSLPEGPEVFFVNITAVALYNIRESGLQLDQPPAVGSISSLAVIILQNDNVEGILEFRQDYVNITVEEDVGTLLIPVVRRLGTYGRVSAQFFSRSLTAAPDVDYILYNGSVTFVHGQNTSYINVTIIDDLDSEYAEVFEVVLVGATEGAVLGSQNIVRVTIGKSDSPSGVVRFLNESLITVANPNSTLKLSLVLERSGGLVGNATVAWIILGPNSREALPLINTDIRGPVNGSLFFKDGEKSTHTIELRILPHGEVEVEETFVIELNILSGEMDVDPQASSITLKIEKFGDPNGIVQFTEDALRERVYNESTEAEGPLNISYLIMRREGVMGNITVHWRIQSDSDIAGDFLALTGSVMIREGQREAEIVLKLMPDTVPELEELYILQLTFVEGGGTLDANPNLIRARIRVPANDEPHGVFSLNSKQQFIEVTGSGSEVSRAMVINVTRLAGLFGNASVGYRITGGIDEVMDITEILGGKAFLSVGASITAELTDVRLVSVVLGSFPRLLHEARVATVIVPEEAANSEVGFASLALQVSSVETGICVANVTRKGLFGDIRVQWKAGYPLGETLPGFKAGAIIPNSGKTVRKRQGLSSERLKSGFKVAEVEPLGIYQFSPDSRQIVIAEDIQTITLYIQKLYGSRSNTTYLSFRTTAGSATAGEDFLAVPDGRLVFNSPHQTNASLSLSVLDDSLSEPDEYFHVNLTDVQVLNQDLAWAHTSPRLNPQHSAATVTILASDATGGILSIGPDLIQVQEDMDEETQQARSVVLRVRRSAGFDGAVRVRVQAYGGVCAACLLDRYCGTVTTQLPINLKPVGNLAKEEQDFRLVSPIVSLQAGENETEVILFILDDSEPEGQEVFYVYLSDPEGGAQITNTSLQGFGAFAKITILGSDFHNGIVGFSLNSLMGKVLDEDSENRTALLSLQRQENRAFEDLQVFWRATFDKTSLTLVNNGVNLTTQLVRTSGTATCRRGEIICTLTLEVLNDDVRQAVDAWFLVEIYQVGAGATINETTRFANITLAESDNPNGVVYFAVGHRLPIATLTTTSLILQVYRQASTASAMSVQYRTLVRDNDMLYVEIKHSLKQSAFKILDCITF</sequence>
<keyword evidence="5" id="KW-1003">Cell membrane</keyword>
<keyword evidence="14" id="KW-1015">Disulfide bond</keyword>
<feature type="domain" description="Calx-beta" evidence="23">
    <location>
        <begin position="1823"/>
        <end position="1924"/>
    </location>
</feature>
<dbReference type="GO" id="GO:0004930">
    <property type="term" value="F:G protein-coupled receptor activity"/>
    <property type="evidence" value="ECO:0007669"/>
    <property type="project" value="UniProtKB-KW"/>
</dbReference>
<evidence type="ECO:0000259" key="23">
    <source>
        <dbReference type="SMART" id="SM00237"/>
    </source>
</evidence>
<dbReference type="FunFam" id="2.60.40.2030:FF:000009">
    <property type="entry name" value="adhesion G-protein coupled receptor V1"/>
    <property type="match status" value="1"/>
</dbReference>
<evidence type="ECO:0000256" key="6">
    <source>
        <dbReference type="ARBA" id="ARBA00022692"/>
    </source>
</evidence>
<dbReference type="OMA" id="RYTAFEV"/>
<evidence type="ECO:0000256" key="7">
    <source>
        <dbReference type="ARBA" id="ARBA00022729"/>
    </source>
</evidence>
<reference evidence="24" key="2">
    <citation type="submission" date="2025-09" db="UniProtKB">
        <authorList>
            <consortium name="Ensembl"/>
        </authorList>
    </citation>
    <scope>IDENTIFICATION</scope>
</reference>
<feature type="domain" description="Calx-beta" evidence="23">
    <location>
        <begin position="2193"/>
        <end position="2290"/>
    </location>
</feature>
<dbReference type="GO" id="GO:0010855">
    <property type="term" value="F:adenylate cyclase inhibitor activity"/>
    <property type="evidence" value="ECO:0007669"/>
    <property type="project" value="TreeGrafter"/>
</dbReference>
<dbReference type="SMART" id="SM00237">
    <property type="entry name" value="Calx_beta"/>
    <property type="match status" value="19"/>
</dbReference>
<feature type="domain" description="Calx-beta" evidence="23">
    <location>
        <begin position="373"/>
        <end position="482"/>
    </location>
</feature>
<reference evidence="24" key="1">
    <citation type="submission" date="2025-08" db="UniProtKB">
        <authorList>
            <consortium name="Ensembl"/>
        </authorList>
    </citation>
    <scope>IDENTIFICATION</scope>
</reference>
<evidence type="ECO:0000256" key="8">
    <source>
        <dbReference type="ARBA" id="ARBA00022737"/>
    </source>
</evidence>
<evidence type="ECO:0000256" key="12">
    <source>
        <dbReference type="ARBA" id="ARBA00023040"/>
    </source>
</evidence>
<evidence type="ECO:0000256" key="4">
    <source>
        <dbReference type="ARBA" id="ARBA00007343"/>
    </source>
</evidence>
<dbReference type="PANTHER" id="PTHR46682:SF1">
    <property type="entry name" value="ADHESION G-PROTEIN COUPLED RECEPTOR V1"/>
    <property type="match status" value="1"/>
</dbReference>
<evidence type="ECO:0000256" key="20">
    <source>
        <dbReference type="ARBA" id="ARBA00083929"/>
    </source>
</evidence>
<evidence type="ECO:0000256" key="5">
    <source>
        <dbReference type="ARBA" id="ARBA00022475"/>
    </source>
</evidence>
<evidence type="ECO:0000256" key="14">
    <source>
        <dbReference type="ARBA" id="ARBA00023157"/>
    </source>
</evidence>
<dbReference type="GO" id="GO:0001917">
    <property type="term" value="C:photoreceptor inner segment"/>
    <property type="evidence" value="ECO:0007669"/>
    <property type="project" value="UniProtKB-SubCell"/>
</dbReference>
<dbReference type="FunFam" id="2.60.40.2030:FF:000020">
    <property type="entry name" value="Adhesion G protein-coupled receptor V1"/>
    <property type="match status" value="1"/>
</dbReference>
<proteinExistence type="inferred from homology"/>
<evidence type="ECO:0000256" key="1">
    <source>
        <dbReference type="ARBA" id="ARBA00004289"/>
    </source>
</evidence>
<evidence type="ECO:0000313" key="24">
    <source>
        <dbReference type="Ensembl" id="ENSHBUP00000029559.1"/>
    </source>
</evidence>
<dbReference type="SUPFAM" id="SSF49899">
    <property type="entry name" value="Concanavalin A-like lectins/glucanases"/>
    <property type="match status" value="1"/>
</dbReference>
<keyword evidence="11" id="KW-1133">Transmembrane helix</keyword>
<evidence type="ECO:0000256" key="21">
    <source>
        <dbReference type="SAM" id="MobiDB-lite"/>
    </source>
</evidence>
<dbReference type="GO" id="GO:0060171">
    <property type="term" value="C:stereocilium membrane"/>
    <property type="evidence" value="ECO:0007669"/>
    <property type="project" value="UniProtKB-SubCell"/>
</dbReference>
<feature type="domain" description="Calx-beta" evidence="23">
    <location>
        <begin position="126"/>
        <end position="230"/>
    </location>
</feature>
<evidence type="ECO:0000256" key="18">
    <source>
        <dbReference type="ARBA" id="ARBA00070037"/>
    </source>
</evidence>
<feature type="domain" description="Calx-beta" evidence="23">
    <location>
        <begin position="1682"/>
        <end position="1781"/>
    </location>
</feature>
<dbReference type="InterPro" id="IPR013320">
    <property type="entry name" value="ConA-like_dom_sf"/>
</dbReference>
<feature type="chain" id="PRO_5018614430" description="Adhesion G-protein coupled receptor V1" evidence="22">
    <location>
        <begin position="22"/>
        <end position="5350"/>
    </location>
</feature>
<protein>
    <recommendedName>
        <fullName evidence="18">Adhesion G-protein coupled receptor V1</fullName>
    </recommendedName>
    <alternativeName>
        <fullName evidence="20">G-protein coupled receptor 98</fullName>
    </alternativeName>
    <alternativeName>
        <fullName evidence="19">Very large G-protein coupled receptor 1</fullName>
    </alternativeName>
</protein>
<dbReference type="Gene3D" id="2.60.120.200">
    <property type="match status" value="1"/>
</dbReference>
<feature type="domain" description="Calx-beta" evidence="23">
    <location>
        <begin position="988"/>
        <end position="1084"/>
    </location>
</feature>
<feature type="signal peptide" evidence="22">
    <location>
        <begin position="1"/>
        <end position="21"/>
    </location>
</feature>
<feature type="domain" description="Calx-beta" evidence="23">
    <location>
        <begin position="1938"/>
        <end position="2051"/>
    </location>
</feature>
<keyword evidence="12" id="KW-0297">G-protein coupled receptor</keyword>
<dbReference type="FunFam" id="2.60.40.2030:FF:000017">
    <property type="entry name" value="Adhesion G protein-coupled receptor V1"/>
    <property type="match status" value="4"/>
</dbReference>
<feature type="domain" description="Calx-beta" evidence="23">
    <location>
        <begin position="2878"/>
        <end position="2978"/>
    </location>
</feature>
<dbReference type="Proteomes" id="UP000264840">
    <property type="component" value="Unplaced"/>
</dbReference>
<feature type="domain" description="Calx-beta" evidence="23">
    <location>
        <begin position="14"/>
        <end position="110"/>
    </location>
</feature>
<dbReference type="GO" id="GO:0007601">
    <property type="term" value="P:visual perception"/>
    <property type="evidence" value="ECO:0007669"/>
    <property type="project" value="TreeGrafter"/>
</dbReference>
<evidence type="ECO:0000256" key="17">
    <source>
        <dbReference type="ARBA" id="ARBA00023273"/>
    </source>
</evidence>
<accession>A0A3Q2X3T1</accession>
<dbReference type="InterPro" id="IPR026919">
    <property type="entry name" value="ADGRV1"/>
</dbReference>
<dbReference type="GO" id="GO:0071277">
    <property type="term" value="P:cellular response to calcium ion"/>
    <property type="evidence" value="ECO:0007669"/>
    <property type="project" value="TreeGrafter"/>
</dbReference>
<feature type="domain" description="Calx-beta" evidence="23">
    <location>
        <begin position="3844"/>
        <end position="3939"/>
    </location>
</feature>
<evidence type="ECO:0000256" key="19">
    <source>
        <dbReference type="ARBA" id="ARBA00078072"/>
    </source>
</evidence>
<evidence type="ECO:0000313" key="25">
    <source>
        <dbReference type="Proteomes" id="UP000264840"/>
    </source>
</evidence>
<evidence type="ECO:0000256" key="10">
    <source>
        <dbReference type="ARBA" id="ARBA00022837"/>
    </source>
</evidence>
<dbReference type="GO" id="GO:0048513">
    <property type="term" value="P:animal organ development"/>
    <property type="evidence" value="ECO:0007669"/>
    <property type="project" value="UniProtKB-ARBA"/>
</dbReference>
<dbReference type="STRING" id="8153.ENSHBUP00000029559"/>
<dbReference type="Ensembl" id="ENSHBUT00000032504.1">
    <property type="protein sequence ID" value="ENSHBUP00000029559.1"/>
    <property type="gene ID" value="ENSHBUG00000014231.1"/>
</dbReference>
<feature type="domain" description="Calx-beta" evidence="23">
    <location>
        <begin position="4170"/>
        <end position="4269"/>
    </location>
</feature>
<dbReference type="GO" id="GO:0005737">
    <property type="term" value="C:cytoplasm"/>
    <property type="evidence" value="ECO:0007669"/>
    <property type="project" value="TreeGrafter"/>
</dbReference>
<feature type="domain" description="Calx-beta" evidence="23">
    <location>
        <begin position="2531"/>
        <end position="2639"/>
    </location>
</feature>
<feature type="domain" description="Calx-beta" evidence="23">
    <location>
        <begin position="871"/>
        <end position="972"/>
    </location>
</feature>
<evidence type="ECO:0000256" key="3">
    <source>
        <dbReference type="ARBA" id="ARBA00004651"/>
    </source>
</evidence>
<keyword evidence="10" id="KW-0106">Calcium</keyword>
<dbReference type="FunFam" id="2.60.40.2030:FF:000013">
    <property type="entry name" value="Adhesion G-protein coupled receptor V1"/>
    <property type="match status" value="1"/>
</dbReference>
<evidence type="ECO:0000256" key="2">
    <source>
        <dbReference type="ARBA" id="ARBA00004437"/>
    </source>
</evidence>
<feature type="domain" description="Calx-beta" evidence="23">
    <location>
        <begin position="3953"/>
        <end position="4056"/>
    </location>
</feature>
<keyword evidence="9" id="KW-0378">Hydrolase</keyword>
<dbReference type="InterPro" id="IPR009039">
    <property type="entry name" value="EAR"/>
</dbReference>
<comment type="similarity">
    <text evidence="4">Belongs to the G-protein coupled receptor 2 family. Adhesion G-protein coupled receptor (ADGR) subfamily.</text>
</comment>
<dbReference type="FunFam" id="2.60.40.2030:FF:000007">
    <property type="entry name" value="Adhesion G-protein coupled receptor V1"/>
    <property type="match status" value="5"/>
</dbReference>
<dbReference type="Gene3D" id="2.60.40.2030">
    <property type="match status" value="33"/>
</dbReference>
<keyword evidence="17" id="KW-0966">Cell projection</keyword>
<dbReference type="GO" id="GO:0001965">
    <property type="term" value="F:G-protein alpha-subunit binding"/>
    <property type="evidence" value="ECO:0007669"/>
    <property type="project" value="TreeGrafter"/>
</dbReference>
<dbReference type="GO" id="GO:0016787">
    <property type="term" value="F:hydrolase activity"/>
    <property type="evidence" value="ECO:0007669"/>
    <property type="project" value="UniProtKB-KW"/>
</dbReference>
<keyword evidence="7 22" id="KW-0732">Signal</keyword>
<keyword evidence="15" id="KW-0675">Receptor</keyword>
<dbReference type="Pfam" id="PF03160">
    <property type="entry name" value="Calx-beta"/>
    <property type="match status" value="33"/>
</dbReference>
<keyword evidence="6" id="KW-0812">Transmembrane</keyword>
<dbReference type="FunFam" id="2.60.40.2030:FF:000023">
    <property type="entry name" value="Adhesion G protein-coupled receptor V1"/>
    <property type="match status" value="1"/>
</dbReference>
<feature type="domain" description="Calx-beta" evidence="23">
    <location>
        <begin position="2992"/>
        <end position="3103"/>
    </location>
</feature>
<evidence type="ECO:0000256" key="11">
    <source>
        <dbReference type="ARBA" id="ARBA00022989"/>
    </source>
</evidence>
<evidence type="ECO:0000256" key="15">
    <source>
        <dbReference type="ARBA" id="ARBA00023170"/>
    </source>
</evidence>
<dbReference type="FunFam" id="2.60.40.2030:FF:000028">
    <property type="entry name" value="Adhesion G-protein coupled receptor V1"/>
    <property type="match status" value="1"/>
</dbReference>
<dbReference type="InterPro" id="IPR038081">
    <property type="entry name" value="CalX-like_sf"/>
</dbReference>
<feature type="compositionally biased region" description="Polar residues" evidence="21">
    <location>
        <begin position="1652"/>
        <end position="1664"/>
    </location>
</feature>
<keyword evidence="8" id="KW-0677">Repeat</keyword>
<evidence type="ECO:0000256" key="16">
    <source>
        <dbReference type="ARBA" id="ARBA00023224"/>
    </source>
</evidence>
<feature type="domain" description="Calx-beta" evidence="23">
    <location>
        <begin position="4858"/>
        <end position="4959"/>
    </location>
</feature>
<dbReference type="SUPFAM" id="SSF141072">
    <property type="entry name" value="CalX-like"/>
    <property type="match status" value="36"/>
</dbReference>
<dbReference type="InterPro" id="IPR003644">
    <property type="entry name" value="Calx_beta"/>
</dbReference>
<name>A0A3Q2X3T1_HAPBU</name>
<keyword evidence="25" id="KW-1185">Reference proteome</keyword>
<evidence type="ECO:0000256" key="22">
    <source>
        <dbReference type="SAM" id="SignalP"/>
    </source>
</evidence>
<dbReference type="FunFam" id="2.60.40.2030:FF:000021">
    <property type="entry name" value="Adhesion G protein-coupled receptor V1"/>
    <property type="match status" value="1"/>
</dbReference>
<organism evidence="24 25">
    <name type="scientific">Haplochromis burtoni</name>
    <name type="common">Burton's mouthbrooder</name>
    <name type="synonym">Chromis burtoni</name>
    <dbReference type="NCBI Taxonomy" id="8153"/>
    <lineage>
        <taxon>Eukaryota</taxon>
        <taxon>Metazoa</taxon>
        <taxon>Chordata</taxon>
        <taxon>Craniata</taxon>
        <taxon>Vertebrata</taxon>
        <taxon>Euteleostomi</taxon>
        <taxon>Actinopterygii</taxon>
        <taxon>Neopterygii</taxon>
        <taxon>Teleostei</taxon>
        <taxon>Neoteleostei</taxon>
        <taxon>Acanthomorphata</taxon>
        <taxon>Ovalentaria</taxon>
        <taxon>Cichlomorphae</taxon>
        <taxon>Cichliformes</taxon>
        <taxon>Cichlidae</taxon>
        <taxon>African cichlids</taxon>
        <taxon>Pseudocrenilabrinae</taxon>
        <taxon>Haplochromini</taxon>
        <taxon>Haplochromis</taxon>
    </lineage>
</organism>
<keyword evidence="13" id="KW-0472">Membrane</keyword>
<evidence type="ECO:0000256" key="9">
    <source>
        <dbReference type="ARBA" id="ARBA00022801"/>
    </source>
</evidence>
<dbReference type="Pfam" id="PF13385">
    <property type="entry name" value="Laminin_G_3"/>
    <property type="match status" value="1"/>
</dbReference>
<comment type="subcellular location">
    <subcellularLocation>
        <location evidence="3">Cell membrane</location>
        <topology evidence="3">Multi-pass membrane protein</topology>
    </subcellularLocation>
    <subcellularLocation>
        <location evidence="1">Cell projection</location>
        <location evidence="1">Stereocilium membrane</location>
    </subcellularLocation>
    <subcellularLocation>
        <location evidence="2">Photoreceptor inner segment</location>
    </subcellularLocation>
</comment>